<keyword evidence="4" id="KW-1185">Reference proteome</keyword>
<dbReference type="InterPro" id="IPR006553">
    <property type="entry name" value="Leu-rich_rpt_Cys-con_subtyp"/>
</dbReference>
<name>A0A7H9HX43_9SACH</name>
<dbReference type="Pfam" id="PF25372">
    <property type="entry name" value="DUF7885"/>
    <property type="match status" value="1"/>
</dbReference>
<dbReference type="Proteomes" id="UP000510647">
    <property type="component" value="Chromosome 7"/>
</dbReference>
<feature type="compositionally biased region" description="Basic and acidic residues" evidence="1">
    <location>
        <begin position="1"/>
        <end position="16"/>
    </location>
</feature>
<dbReference type="InterPro" id="IPR057207">
    <property type="entry name" value="FBXL15_LRR"/>
</dbReference>
<reference evidence="3 4" key="1">
    <citation type="submission" date="2020-06" db="EMBL/GenBank/DDBJ databases">
        <title>The yeast mating-type switching endonuclease HO is a domesticated member of an unorthodox homing genetic element family.</title>
        <authorList>
            <person name="Coughlan A.Y."/>
            <person name="Lombardi L."/>
            <person name="Braun-Galleani S."/>
            <person name="Martos A.R."/>
            <person name="Galeote V."/>
            <person name="Bigey F."/>
            <person name="Dequin S."/>
            <person name="Byrne K.P."/>
            <person name="Wolfe K.H."/>
        </authorList>
    </citation>
    <scope>NUCLEOTIDE SEQUENCE [LARGE SCALE GENOMIC DNA]</scope>
    <source>
        <strain evidence="3 4">CBS2947</strain>
    </source>
</reference>
<dbReference type="SUPFAM" id="SSF52047">
    <property type="entry name" value="RNI-like"/>
    <property type="match status" value="1"/>
</dbReference>
<feature type="region of interest" description="Disordered" evidence="1">
    <location>
        <begin position="1"/>
        <end position="22"/>
    </location>
</feature>
<dbReference type="PANTHER" id="PTHR13318">
    <property type="entry name" value="PARTNER OF PAIRED, ISOFORM B-RELATED"/>
    <property type="match status" value="1"/>
</dbReference>
<dbReference type="AlphaFoldDB" id="A0A7H9HX43"/>
<evidence type="ECO:0000313" key="3">
    <source>
        <dbReference type="EMBL" id="QLQ81873.1"/>
    </source>
</evidence>
<dbReference type="GO" id="GO:0019005">
    <property type="term" value="C:SCF ubiquitin ligase complex"/>
    <property type="evidence" value="ECO:0007669"/>
    <property type="project" value="TreeGrafter"/>
</dbReference>
<gene>
    <name evidence="3" type="ORF">HG537_0G01270</name>
</gene>
<dbReference type="InterPro" id="IPR032675">
    <property type="entry name" value="LRR_dom_sf"/>
</dbReference>
<dbReference type="SMART" id="SM00367">
    <property type="entry name" value="LRR_CC"/>
    <property type="match status" value="4"/>
</dbReference>
<dbReference type="CDD" id="cd09293">
    <property type="entry name" value="AMN1"/>
    <property type="match status" value="1"/>
</dbReference>
<accession>A0A7H9HX43</accession>
<dbReference type="EMBL" id="CP059273">
    <property type="protein sequence ID" value="QLQ81873.1"/>
    <property type="molecule type" value="Genomic_DNA"/>
</dbReference>
<dbReference type="GO" id="GO:0031146">
    <property type="term" value="P:SCF-dependent proteasomal ubiquitin-dependent protein catabolic process"/>
    <property type="evidence" value="ECO:0007669"/>
    <property type="project" value="TreeGrafter"/>
</dbReference>
<feature type="domain" description="F-box/LRR-repeat protein 15-like leucin rich repeat" evidence="2">
    <location>
        <begin position="270"/>
        <end position="421"/>
    </location>
</feature>
<protein>
    <recommendedName>
        <fullName evidence="2">F-box/LRR-repeat protein 15-like leucin rich repeat domain-containing protein</fullName>
    </recommendedName>
</protein>
<evidence type="ECO:0000259" key="2">
    <source>
        <dbReference type="Pfam" id="PF25372"/>
    </source>
</evidence>
<dbReference type="Gene3D" id="3.80.10.10">
    <property type="entry name" value="Ribonuclease Inhibitor"/>
    <property type="match status" value="2"/>
</dbReference>
<evidence type="ECO:0000313" key="4">
    <source>
        <dbReference type="Proteomes" id="UP000510647"/>
    </source>
</evidence>
<proteinExistence type="predicted"/>
<sequence length="474" mass="54357">MRFEIGRSFKRSREPQGLDSRPFKKCSPTPLNYCHLDEEFKLMGYRGPLTPTVSPGKVDFESADKLSIPSPLTRDFAHLSLLRQASPTPSRRQRRKTHQIFEIPEILENIVGQVARAEEAPAECVRRRPLSYRHAALIYGDEKRAAEAWKQSLRETSGRGTRESRVPGPLFSCLLVNKLWYSIALRCLLERVHFKDSNRFSAFMLNRERIAATDEQMVHPYVFTLQKFHRLSQTEFDRVSTSVAVDRLKWLELYICPKVLPPLSWIPHFKNLERLVLPGNKVINDKFLFQLSHYVPNLKKLDLRACDNVTDSGIVAIALRCTKLELCNLGRHRNGDRITSVSVVALAKHTQIETLGIAGCNVTDAGIWELAQLRGPHITRLSLNNCSLLSNHSIPLLLAFNHFPNLAVLELRNIDGITDVKNLVHFMLWKKSQRIPILIEGCERITKLMLDEEVRLRLLNSQIALKDMTYWVNS</sequence>
<dbReference type="PANTHER" id="PTHR13318:SF247">
    <property type="entry name" value="GH16156P"/>
    <property type="match status" value="1"/>
</dbReference>
<organism evidence="3 4">
    <name type="scientific">Torulaspora globosa</name>
    <dbReference type="NCBI Taxonomy" id="48254"/>
    <lineage>
        <taxon>Eukaryota</taxon>
        <taxon>Fungi</taxon>
        <taxon>Dikarya</taxon>
        <taxon>Ascomycota</taxon>
        <taxon>Saccharomycotina</taxon>
        <taxon>Saccharomycetes</taxon>
        <taxon>Saccharomycetales</taxon>
        <taxon>Saccharomycetaceae</taxon>
        <taxon>Torulaspora</taxon>
    </lineage>
</organism>
<dbReference type="OrthoDB" id="550575at2759"/>
<evidence type="ECO:0000256" key="1">
    <source>
        <dbReference type="SAM" id="MobiDB-lite"/>
    </source>
</evidence>